<dbReference type="EMBL" id="CP131061">
    <property type="protein sequence ID" value="WNY26354.1"/>
    <property type="molecule type" value="Genomic_DNA"/>
</dbReference>
<accession>A0AA96V4F9</accession>
<organism evidence="2 3">
    <name type="scientific">Methanolapillus ohkumae</name>
    <dbReference type="NCBI Taxonomy" id="3028298"/>
    <lineage>
        <taxon>Archaea</taxon>
        <taxon>Methanobacteriati</taxon>
        <taxon>Methanobacteriota</taxon>
        <taxon>Stenosarchaea group</taxon>
        <taxon>Methanomicrobia</taxon>
        <taxon>Methanosarcinales</taxon>
        <taxon>Methanosarcinaceae</taxon>
        <taxon>Methanolapillus</taxon>
    </lineage>
</organism>
<feature type="transmembrane region" description="Helical" evidence="1">
    <location>
        <begin position="198"/>
        <end position="217"/>
    </location>
</feature>
<sequence length="301" mass="35500">MFSLYTNLKAWSRETKIAALDCAFFILIILMYFFFVLRLFLLGYTDTEIFAKPVFELLLLYTILILIGLIVPGVLYYIFKSKFQYSLFVFFHGSVAFMTALIFFVLMNGFSSFDNPTHIPPKYFLFYSILYVFLYFALFNSIFVLHEHSTNQTNPKKADNDKFVSKIQIVILMWIVFLFGIFVLYYLENPEYIEDVWFDQYLFIPILASLFIFYKIFFKKEVTTRNLGYFPLSVLITVLLQIPISIFSSFFSENFNFSGTLGYETEAALILFIAGFAYILIVWILTKVYLFLKKIFVSEKQ</sequence>
<name>A0AA96V4F9_9EURY</name>
<protein>
    <submittedName>
        <fullName evidence="2">Uncharacterized protein</fullName>
    </submittedName>
</protein>
<feature type="transmembrane region" description="Helical" evidence="1">
    <location>
        <begin position="124"/>
        <end position="146"/>
    </location>
</feature>
<feature type="transmembrane region" description="Helical" evidence="1">
    <location>
        <begin position="267"/>
        <end position="292"/>
    </location>
</feature>
<keyword evidence="1" id="KW-0812">Transmembrane</keyword>
<dbReference type="AlphaFoldDB" id="A0AA96V4F9"/>
<keyword evidence="3" id="KW-1185">Reference proteome</keyword>
<gene>
    <name evidence="2" type="ORF">MsAm2_01140</name>
</gene>
<reference evidence="2 3" key="1">
    <citation type="submission" date="2023-07" db="EMBL/GenBank/DDBJ databases">
        <title>Closed genome sequence of Methanosarcinaceae archaeon Am2.</title>
        <authorList>
            <person name="Poehlein A."/>
            <person name="Protasov E."/>
            <person name="Platt K."/>
            <person name="Reeh H."/>
            <person name="Daniel R."/>
            <person name="Brune A."/>
        </authorList>
    </citation>
    <scope>NUCLEOTIDE SEQUENCE [LARGE SCALE GENOMIC DNA]</scope>
    <source>
        <strain evidence="2 3">Am2</strain>
    </source>
</reference>
<feature type="transmembrane region" description="Helical" evidence="1">
    <location>
        <begin position="167"/>
        <end position="186"/>
    </location>
</feature>
<dbReference type="Proteomes" id="UP001304970">
    <property type="component" value="Chromosome"/>
</dbReference>
<feature type="transmembrane region" description="Helical" evidence="1">
    <location>
        <begin position="85"/>
        <end position="104"/>
    </location>
</feature>
<evidence type="ECO:0000313" key="2">
    <source>
        <dbReference type="EMBL" id="WNY26354.1"/>
    </source>
</evidence>
<feature type="transmembrane region" description="Helical" evidence="1">
    <location>
        <begin position="57"/>
        <end position="78"/>
    </location>
</feature>
<proteinExistence type="predicted"/>
<feature type="transmembrane region" description="Helical" evidence="1">
    <location>
        <begin position="17"/>
        <end position="37"/>
    </location>
</feature>
<keyword evidence="1" id="KW-1133">Transmembrane helix</keyword>
<keyword evidence="1" id="KW-0472">Membrane</keyword>
<evidence type="ECO:0000313" key="3">
    <source>
        <dbReference type="Proteomes" id="UP001304970"/>
    </source>
</evidence>
<feature type="transmembrane region" description="Helical" evidence="1">
    <location>
        <begin position="229"/>
        <end position="247"/>
    </location>
</feature>
<evidence type="ECO:0000256" key="1">
    <source>
        <dbReference type="SAM" id="Phobius"/>
    </source>
</evidence>